<organism evidence="1 2">
    <name type="scientific">Teratosphaeria destructans</name>
    <dbReference type="NCBI Taxonomy" id="418781"/>
    <lineage>
        <taxon>Eukaryota</taxon>
        <taxon>Fungi</taxon>
        <taxon>Dikarya</taxon>
        <taxon>Ascomycota</taxon>
        <taxon>Pezizomycotina</taxon>
        <taxon>Dothideomycetes</taxon>
        <taxon>Dothideomycetidae</taxon>
        <taxon>Mycosphaerellales</taxon>
        <taxon>Teratosphaeriaceae</taxon>
        <taxon>Teratosphaeria</taxon>
    </lineage>
</organism>
<evidence type="ECO:0000313" key="2">
    <source>
        <dbReference type="Proteomes" id="UP001138500"/>
    </source>
</evidence>
<accession>A0A9W7SUS0</accession>
<sequence>MSHHTEFAKKRKHDAHVDEAEYQAQAQQQRIEDAYAARTKFLDILKDDRIVVPNDLTPRVLENVGNLSQIDLDAAIEAGFRADPQILHPKVLRSVFFRSMDPYNSFDRRHWQTRCTILHLRFGMADPALVRGGAEYGLTDLPQWAASNKGKFMILVGQLDASFEAARSNPVNTAQQALALLGEPMTQESEVQAMTDAFELLAANVRREFDEGDLAKKMRMLHLAKNGP</sequence>
<dbReference type="Proteomes" id="UP001138500">
    <property type="component" value="Unassembled WGS sequence"/>
</dbReference>
<reference evidence="1 2" key="2">
    <citation type="journal article" date="2021" name="Curr. Genet.">
        <title>Genetic response to nitrogen starvation in the aggressive Eucalyptus foliar pathogen Teratosphaeria destructans.</title>
        <authorList>
            <person name="Havenga M."/>
            <person name="Wingfield B.D."/>
            <person name="Wingfield M.J."/>
            <person name="Dreyer L.L."/>
            <person name="Roets F."/>
            <person name="Aylward J."/>
        </authorList>
    </citation>
    <scope>NUCLEOTIDE SEQUENCE [LARGE SCALE GENOMIC DNA]</scope>
    <source>
        <strain evidence="1">CMW44962</strain>
    </source>
</reference>
<proteinExistence type="predicted"/>
<keyword evidence="2" id="KW-1185">Reference proteome</keyword>
<reference evidence="1 2" key="1">
    <citation type="journal article" date="2018" name="IMA Fungus">
        <title>IMA Genome-F 10: Nine draft genome sequences of Claviceps purpurea s.lat., including C. arundinis, C. humidiphila, and C. cf. spartinae, pseudomolecules for the pitch canker pathogen Fusarium circinatum, draft genome of Davidsoniella eucalypti, Grosmannia galeiformis, Quambalaria eucalypti, and Teratosphaeria destructans.</title>
        <authorList>
            <person name="Wingfield B.D."/>
            <person name="Liu M."/>
            <person name="Nguyen H.D."/>
            <person name="Lane F.A."/>
            <person name="Morgan S.W."/>
            <person name="De Vos L."/>
            <person name="Wilken P.M."/>
            <person name="Duong T.A."/>
            <person name="Aylward J."/>
            <person name="Coetzee M.P."/>
            <person name="Dadej K."/>
            <person name="De Beer Z.W."/>
            <person name="Findlay W."/>
            <person name="Havenga M."/>
            <person name="Kolarik M."/>
            <person name="Menzies J.G."/>
            <person name="Naidoo K."/>
            <person name="Pochopski O."/>
            <person name="Shoukouhi P."/>
            <person name="Santana Q.C."/>
            <person name="Seifert K.A."/>
            <person name="Soal N."/>
            <person name="Steenkamp E.T."/>
            <person name="Tatham C.T."/>
            <person name="van der Nest M.A."/>
            <person name="Wingfield M.J."/>
        </authorList>
    </citation>
    <scope>NUCLEOTIDE SEQUENCE [LARGE SCALE GENOMIC DNA]</scope>
    <source>
        <strain evidence="1">CMW44962</strain>
    </source>
</reference>
<comment type="caution">
    <text evidence="1">The sequence shown here is derived from an EMBL/GenBank/DDBJ whole genome shotgun (WGS) entry which is preliminary data.</text>
</comment>
<dbReference type="OrthoDB" id="10449732at2759"/>
<name>A0A9W7SUS0_9PEZI</name>
<dbReference type="EMBL" id="RIBY02001334">
    <property type="protein sequence ID" value="KAH9829748.1"/>
    <property type="molecule type" value="Genomic_DNA"/>
</dbReference>
<protein>
    <submittedName>
        <fullName evidence="1">Uncharacterized protein</fullName>
    </submittedName>
</protein>
<evidence type="ECO:0000313" key="1">
    <source>
        <dbReference type="EMBL" id="KAH9829748.1"/>
    </source>
</evidence>
<dbReference type="AlphaFoldDB" id="A0A9W7SUS0"/>
<gene>
    <name evidence="1" type="ORF">Tdes44962_MAKER02225</name>
</gene>